<gene>
    <name evidence="1" type="ORF">DFR70_13016</name>
</gene>
<keyword evidence="2" id="KW-1185">Reference proteome</keyword>
<dbReference type="Proteomes" id="UP000247569">
    <property type="component" value="Unassembled WGS sequence"/>
</dbReference>
<dbReference type="AlphaFoldDB" id="A0A318JLG4"/>
<reference evidence="1 2" key="1">
    <citation type="submission" date="2018-05" db="EMBL/GenBank/DDBJ databases">
        <title>Genomic Encyclopedia of Type Strains, Phase IV (KMG-IV): sequencing the most valuable type-strain genomes for metagenomic binning, comparative biology and taxonomic classification.</title>
        <authorList>
            <person name="Goeker M."/>
        </authorList>
    </citation>
    <scope>NUCLEOTIDE SEQUENCE [LARGE SCALE GENOMIC DNA]</scope>
    <source>
        <strain evidence="1 2">DSM 44704</strain>
    </source>
</reference>
<sequence>MPDNTSRTDGLLRYRIFLIVETSDGEDTLSFNAYGHVLPRIGEELELEGGDGELSVTVTNVDHWFHAGEDLDHPGVTVTGGLVGNPNQELVNRLINEPGALKAWHAPFPRLEAVDFTPKL</sequence>
<organism evidence="1 2">
    <name type="scientific">Nocardia tenerifensis</name>
    <dbReference type="NCBI Taxonomy" id="228006"/>
    <lineage>
        <taxon>Bacteria</taxon>
        <taxon>Bacillati</taxon>
        <taxon>Actinomycetota</taxon>
        <taxon>Actinomycetes</taxon>
        <taxon>Mycobacteriales</taxon>
        <taxon>Nocardiaceae</taxon>
        <taxon>Nocardia</taxon>
    </lineage>
</organism>
<dbReference type="EMBL" id="QJKF01000030">
    <property type="protein sequence ID" value="PXX52768.1"/>
    <property type="molecule type" value="Genomic_DNA"/>
</dbReference>
<proteinExistence type="predicted"/>
<protein>
    <submittedName>
        <fullName evidence="1">Uncharacterized protein</fullName>
    </submittedName>
</protein>
<name>A0A318JLG4_9NOCA</name>
<accession>A0A318JLG4</accession>
<dbReference type="RefSeq" id="WP_146251440.1">
    <property type="nucleotide sequence ID" value="NZ_QJKF01000030.1"/>
</dbReference>
<dbReference type="OrthoDB" id="9952765at2"/>
<evidence type="ECO:0000313" key="1">
    <source>
        <dbReference type="EMBL" id="PXX52768.1"/>
    </source>
</evidence>
<evidence type="ECO:0000313" key="2">
    <source>
        <dbReference type="Proteomes" id="UP000247569"/>
    </source>
</evidence>
<comment type="caution">
    <text evidence="1">The sequence shown here is derived from an EMBL/GenBank/DDBJ whole genome shotgun (WGS) entry which is preliminary data.</text>
</comment>